<protein>
    <recommendedName>
        <fullName evidence="5">DUF4178 domain-containing protein</fullName>
    </recommendedName>
</protein>
<evidence type="ECO:0008006" key="5">
    <source>
        <dbReference type="Google" id="ProtNLM"/>
    </source>
</evidence>
<sequence>MSDTVTTARRWNSFVCPGCRCVFRVPQDHDGTGVVCPACRIMLRLPGPDDELPPLMSQPVAEAGPVEVEEYDEETGSDEAVAAVRSDRNFIAILAVAAVVLVGMVAWWMAPEKKPPAAIAESGEVPKPSATGTTPSATAPGPGGVTVEAPKPLLIEIESTVKTFLEARTREEALAVVFDPAATSAKWDGWLAGEAYKAPGFQGLVGEPVTAGTGEGAVSTVEVRTGDFKVREINLVKHDGHQRVDWDSWAAWSEMSWEEFRTKKPTEPVLFRVQLSVVEYFNFDFRDDREWSCYRLDSQDGLEFFYGYVPRTGALDQRVRPADPGAKVKWTLKLKFPPKATRDNQVLIDSVVSEGWVAKKPEN</sequence>
<reference evidence="3 4" key="1">
    <citation type="submission" date="2024-04" db="EMBL/GenBank/DDBJ databases">
        <title>Luteolibacter sp. isolated from soil.</title>
        <authorList>
            <person name="An J."/>
        </authorList>
    </citation>
    <scope>NUCLEOTIDE SEQUENCE [LARGE SCALE GENOMIC DNA]</scope>
    <source>
        <strain evidence="3 4">Y139</strain>
    </source>
</reference>
<comment type="caution">
    <text evidence="3">The sequence shown here is derived from an EMBL/GenBank/DDBJ whole genome shotgun (WGS) entry which is preliminary data.</text>
</comment>
<accession>A0ABU9B0D7</accession>
<evidence type="ECO:0000313" key="4">
    <source>
        <dbReference type="Proteomes" id="UP001371305"/>
    </source>
</evidence>
<name>A0ABU9B0D7_9BACT</name>
<organism evidence="3 4">
    <name type="scientific">Luteolibacter soli</name>
    <dbReference type="NCBI Taxonomy" id="3135280"/>
    <lineage>
        <taxon>Bacteria</taxon>
        <taxon>Pseudomonadati</taxon>
        <taxon>Verrucomicrobiota</taxon>
        <taxon>Verrucomicrobiia</taxon>
        <taxon>Verrucomicrobiales</taxon>
        <taxon>Verrucomicrobiaceae</taxon>
        <taxon>Luteolibacter</taxon>
    </lineage>
</organism>
<proteinExistence type="predicted"/>
<keyword evidence="2" id="KW-0472">Membrane</keyword>
<keyword evidence="2" id="KW-0812">Transmembrane</keyword>
<evidence type="ECO:0000256" key="2">
    <source>
        <dbReference type="SAM" id="Phobius"/>
    </source>
</evidence>
<feature type="compositionally biased region" description="Low complexity" evidence="1">
    <location>
        <begin position="128"/>
        <end position="140"/>
    </location>
</feature>
<dbReference type="EMBL" id="JBBUKT010000010">
    <property type="protein sequence ID" value="MEK7953223.1"/>
    <property type="molecule type" value="Genomic_DNA"/>
</dbReference>
<gene>
    <name evidence="3" type="ORF">WKV53_22095</name>
</gene>
<feature type="transmembrane region" description="Helical" evidence="2">
    <location>
        <begin position="90"/>
        <end position="110"/>
    </location>
</feature>
<evidence type="ECO:0000313" key="3">
    <source>
        <dbReference type="EMBL" id="MEK7953223.1"/>
    </source>
</evidence>
<dbReference type="Proteomes" id="UP001371305">
    <property type="component" value="Unassembled WGS sequence"/>
</dbReference>
<feature type="region of interest" description="Disordered" evidence="1">
    <location>
        <begin position="119"/>
        <end position="148"/>
    </location>
</feature>
<evidence type="ECO:0000256" key="1">
    <source>
        <dbReference type="SAM" id="MobiDB-lite"/>
    </source>
</evidence>
<dbReference type="RefSeq" id="WP_341406986.1">
    <property type="nucleotide sequence ID" value="NZ_JBBUKT010000010.1"/>
</dbReference>
<keyword evidence="2" id="KW-1133">Transmembrane helix</keyword>
<keyword evidence="4" id="KW-1185">Reference proteome</keyword>